<evidence type="ECO:0000259" key="9">
    <source>
        <dbReference type="Pfam" id="PF12728"/>
    </source>
</evidence>
<comment type="catalytic activity">
    <reaction evidence="6">
        <text>a 2'-deoxyadenosine in DNA + S-adenosyl-L-methionine = an N(6)-methyl-2'-deoxyadenosine in DNA + S-adenosyl-L-homocysteine + H(+)</text>
        <dbReference type="Rhea" id="RHEA:15197"/>
        <dbReference type="Rhea" id="RHEA-COMP:12418"/>
        <dbReference type="Rhea" id="RHEA-COMP:12419"/>
        <dbReference type="ChEBI" id="CHEBI:15378"/>
        <dbReference type="ChEBI" id="CHEBI:57856"/>
        <dbReference type="ChEBI" id="CHEBI:59789"/>
        <dbReference type="ChEBI" id="CHEBI:90615"/>
        <dbReference type="ChEBI" id="CHEBI:90616"/>
        <dbReference type="EC" id="2.1.1.72"/>
    </reaction>
</comment>
<evidence type="ECO:0000256" key="3">
    <source>
        <dbReference type="ARBA" id="ARBA00022603"/>
    </source>
</evidence>
<evidence type="ECO:0000259" key="10">
    <source>
        <dbReference type="Pfam" id="PF12950"/>
    </source>
</evidence>
<comment type="similarity">
    <text evidence="1">Belongs to the N(4)/N(6)-methyltransferase family.</text>
</comment>
<dbReference type="EMBL" id="SDIK01000056">
    <property type="protein sequence ID" value="TXJ60905.1"/>
    <property type="molecule type" value="Genomic_DNA"/>
</dbReference>
<evidence type="ECO:0000313" key="11">
    <source>
        <dbReference type="EMBL" id="TXJ60905.1"/>
    </source>
</evidence>
<dbReference type="InterPro" id="IPR041657">
    <property type="entry name" value="HTH_17"/>
</dbReference>
<keyword evidence="12" id="KW-1185">Reference proteome</keyword>
<dbReference type="PRINTS" id="PR00507">
    <property type="entry name" value="N12N6MTFRASE"/>
</dbReference>
<evidence type="ECO:0000259" key="8">
    <source>
        <dbReference type="Pfam" id="PF02384"/>
    </source>
</evidence>
<dbReference type="PANTHER" id="PTHR33841:SF1">
    <property type="entry name" value="DNA METHYLTRANSFERASE A"/>
    <property type="match status" value="1"/>
</dbReference>
<evidence type="ECO:0000256" key="2">
    <source>
        <dbReference type="ARBA" id="ARBA00011900"/>
    </source>
</evidence>
<feature type="domain" description="Helix-turn-helix" evidence="9">
    <location>
        <begin position="6"/>
        <end position="36"/>
    </location>
</feature>
<dbReference type="InterPro" id="IPR050953">
    <property type="entry name" value="N4_N6_ade-DNA_methylase"/>
</dbReference>
<feature type="compositionally biased region" description="Basic residues" evidence="7">
    <location>
        <begin position="74"/>
        <end position="86"/>
    </location>
</feature>
<dbReference type="SUPFAM" id="SSF46955">
    <property type="entry name" value="Putative DNA-binding domain"/>
    <property type="match status" value="1"/>
</dbReference>
<dbReference type="AlphaFoldDB" id="A0A5C8GG09"/>
<name>A0A5C8GG09_9BACT</name>
<organism evidence="11 12">
    <name type="scientific">Prevotella brunnea</name>
    <dbReference type="NCBI Taxonomy" id="2508867"/>
    <lineage>
        <taxon>Bacteria</taxon>
        <taxon>Pseudomonadati</taxon>
        <taxon>Bacteroidota</taxon>
        <taxon>Bacteroidia</taxon>
        <taxon>Bacteroidales</taxon>
        <taxon>Prevotellaceae</taxon>
        <taxon>Prevotella</taxon>
    </lineage>
</organism>
<sequence length="529" mass="59879">MEKIRVREAADRLGVSEATVRNWTKAGLLQSAGRGNICATSLDECLKQLDHTKRLTARANKSRKTTSGNAPATTKKKKEEKRRKEKTKTAATYEASLSEAWRNKEGIFYTPQSIVADMTRDIRADKNTTFLDPCCGCGNFIIEALERGIEPENVYGFDTDEQAVAIAKQRVREKTGKEPTHIVCADFLNIGKTLNRRFDLIYTNPPWGKKLNKKQKDNLAKYYECGKSTDTCSIFFFASLKLLAPDGALAFLLPEAVLNIATFESLRKRALACELKEIKDYGKPFQGVLSKAFSIVLKNKKPEKHHEVRCSVETEHYRRQTSFEDNPKHILNAWTTKEEQAVVGKLLALPHRSLKGNAEWALGIVTGDNNRICSPHPAQGLVPIYRGRDISPETLAPPTLYIDKSLKDCRQVGPRPLYEASEKLIYRFVSRKLVFHCDTQQNLVLNSANILVPKPSLGISCRALASLLNSRLMNHLFERLFHTHKILRSDLETLPIFTSCHDGNHFDEQRFLNTHHIMKTPAGYRLNEK</sequence>
<keyword evidence="3 11" id="KW-0489">Methyltransferase</keyword>
<dbReference type="Pfam" id="PF02384">
    <property type="entry name" value="N6_Mtase"/>
    <property type="match status" value="1"/>
</dbReference>
<dbReference type="OrthoDB" id="9814572at2"/>
<dbReference type="Gene3D" id="3.40.50.150">
    <property type="entry name" value="Vaccinia Virus protein VP39"/>
    <property type="match status" value="1"/>
</dbReference>
<dbReference type="GO" id="GO:0009307">
    <property type="term" value="P:DNA restriction-modification system"/>
    <property type="evidence" value="ECO:0007669"/>
    <property type="project" value="UniProtKB-KW"/>
</dbReference>
<feature type="domain" description="DNA methylase adenine-specific" evidence="8">
    <location>
        <begin position="96"/>
        <end position="264"/>
    </location>
</feature>
<dbReference type="GO" id="GO:0008170">
    <property type="term" value="F:N-methyltransferase activity"/>
    <property type="evidence" value="ECO:0007669"/>
    <property type="project" value="InterPro"/>
</dbReference>
<dbReference type="CDD" id="cd02440">
    <property type="entry name" value="AdoMet_MTases"/>
    <property type="match status" value="1"/>
</dbReference>
<feature type="region of interest" description="Disordered" evidence="7">
    <location>
        <begin position="56"/>
        <end position="89"/>
    </location>
</feature>
<dbReference type="Proteomes" id="UP000321612">
    <property type="component" value="Unassembled WGS sequence"/>
</dbReference>
<evidence type="ECO:0000256" key="4">
    <source>
        <dbReference type="ARBA" id="ARBA00022679"/>
    </source>
</evidence>
<dbReference type="RefSeq" id="WP_147785687.1">
    <property type="nucleotide sequence ID" value="NZ_SDIK01000056.1"/>
</dbReference>
<dbReference type="Gene3D" id="3.90.220.10">
    <property type="entry name" value="Adenine-n6-DNA-methyltransferase Taqi, Chain A, domain 2"/>
    <property type="match status" value="1"/>
</dbReference>
<dbReference type="InterPro" id="IPR023135">
    <property type="entry name" value="N6_DNA_MeTrfase_TaqI_C"/>
</dbReference>
<dbReference type="InterPro" id="IPR003356">
    <property type="entry name" value="DNA_methylase_A-5"/>
</dbReference>
<evidence type="ECO:0000256" key="5">
    <source>
        <dbReference type="ARBA" id="ARBA00022747"/>
    </source>
</evidence>
<proteinExistence type="inferred from homology"/>
<reference evidence="12" key="1">
    <citation type="submission" date="2019-05" db="EMBL/GenBank/DDBJ databases">
        <title>Prevotella brunnea sp. nov., isolated from a wound of a patient.</title>
        <authorList>
            <person name="Buhl M."/>
        </authorList>
    </citation>
    <scope>NUCLEOTIDE SEQUENCE [LARGE SCALE GENOMIC DNA]</scope>
    <source>
        <strain evidence="12">A2672</strain>
    </source>
</reference>
<evidence type="ECO:0000256" key="6">
    <source>
        <dbReference type="ARBA" id="ARBA00047942"/>
    </source>
</evidence>
<protein>
    <recommendedName>
        <fullName evidence="2">site-specific DNA-methyltransferase (adenine-specific)</fullName>
        <ecNumber evidence="2">2.1.1.72</ecNumber>
    </recommendedName>
</protein>
<dbReference type="Pfam" id="PF12950">
    <property type="entry name" value="TaqI_C"/>
    <property type="match status" value="1"/>
</dbReference>
<dbReference type="InterPro" id="IPR009061">
    <property type="entry name" value="DNA-bd_dom_put_sf"/>
</dbReference>
<evidence type="ECO:0000313" key="12">
    <source>
        <dbReference type="Proteomes" id="UP000321612"/>
    </source>
</evidence>
<dbReference type="InterPro" id="IPR029063">
    <property type="entry name" value="SAM-dependent_MTases_sf"/>
</dbReference>
<dbReference type="GO" id="GO:0003677">
    <property type="term" value="F:DNA binding"/>
    <property type="evidence" value="ECO:0007669"/>
    <property type="project" value="InterPro"/>
</dbReference>
<gene>
    <name evidence="11" type="ORF">ETF27_08000</name>
</gene>
<evidence type="ECO:0000256" key="7">
    <source>
        <dbReference type="SAM" id="MobiDB-lite"/>
    </source>
</evidence>
<feature type="domain" description="TaqI-like C-terminal specificity" evidence="10">
    <location>
        <begin position="383"/>
        <end position="496"/>
    </location>
</feature>
<dbReference type="PROSITE" id="PS00092">
    <property type="entry name" value="N6_MTASE"/>
    <property type="match status" value="1"/>
</dbReference>
<keyword evidence="5" id="KW-0680">Restriction system</keyword>
<dbReference type="SUPFAM" id="SSF53335">
    <property type="entry name" value="S-adenosyl-L-methionine-dependent methyltransferases"/>
    <property type="match status" value="1"/>
</dbReference>
<dbReference type="InterPro" id="IPR025931">
    <property type="entry name" value="TaqI_C"/>
</dbReference>
<evidence type="ECO:0000256" key="1">
    <source>
        <dbReference type="ARBA" id="ARBA00006594"/>
    </source>
</evidence>
<dbReference type="Pfam" id="PF12728">
    <property type="entry name" value="HTH_17"/>
    <property type="match status" value="1"/>
</dbReference>
<accession>A0A5C8GG09</accession>
<dbReference type="PANTHER" id="PTHR33841">
    <property type="entry name" value="DNA METHYLTRANSFERASE YEEA-RELATED"/>
    <property type="match status" value="1"/>
</dbReference>
<dbReference type="GO" id="GO:0032259">
    <property type="term" value="P:methylation"/>
    <property type="evidence" value="ECO:0007669"/>
    <property type="project" value="UniProtKB-KW"/>
</dbReference>
<keyword evidence="4 11" id="KW-0808">Transferase</keyword>
<dbReference type="GO" id="GO:0009007">
    <property type="term" value="F:site-specific DNA-methyltransferase (adenine-specific) activity"/>
    <property type="evidence" value="ECO:0007669"/>
    <property type="project" value="UniProtKB-EC"/>
</dbReference>
<comment type="caution">
    <text evidence="11">The sequence shown here is derived from an EMBL/GenBank/DDBJ whole genome shotgun (WGS) entry which is preliminary data.</text>
</comment>
<dbReference type="EC" id="2.1.1.72" evidence="2"/>
<dbReference type="InterPro" id="IPR002052">
    <property type="entry name" value="DNA_methylase_N6_adenine_CS"/>
</dbReference>